<feature type="signal peptide" evidence="1">
    <location>
        <begin position="1"/>
        <end position="18"/>
    </location>
</feature>
<dbReference type="AlphaFoldDB" id="A0A7S3ZQ66"/>
<keyword evidence="4" id="KW-1185">Reference proteome</keyword>
<evidence type="ECO:0000313" key="4">
    <source>
        <dbReference type="Proteomes" id="UP000789595"/>
    </source>
</evidence>
<reference evidence="3" key="2">
    <citation type="submission" date="2021-11" db="EMBL/GenBank/DDBJ databases">
        <authorList>
            <consortium name="Genoscope - CEA"/>
            <person name="William W."/>
        </authorList>
    </citation>
    <scope>NUCLEOTIDE SEQUENCE</scope>
</reference>
<feature type="chain" id="PRO_5036212235" description="PSI-F" evidence="1">
    <location>
        <begin position="19"/>
        <end position="184"/>
    </location>
</feature>
<name>A0A7S3ZQ66_9STRA</name>
<dbReference type="Proteomes" id="UP000789595">
    <property type="component" value="Unassembled WGS sequence"/>
</dbReference>
<evidence type="ECO:0008006" key="5">
    <source>
        <dbReference type="Google" id="ProtNLM"/>
    </source>
</evidence>
<reference evidence="2" key="1">
    <citation type="submission" date="2021-01" db="EMBL/GenBank/DDBJ databases">
        <authorList>
            <person name="Corre E."/>
            <person name="Pelletier E."/>
            <person name="Niang G."/>
            <person name="Scheremetjew M."/>
            <person name="Finn R."/>
            <person name="Kale V."/>
            <person name="Holt S."/>
            <person name="Cochrane G."/>
            <person name="Meng A."/>
            <person name="Brown T."/>
            <person name="Cohen L."/>
        </authorList>
    </citation>
    <scope>NUCLEOTIDE SEQUENCE</scope>
    <source>
        <strain evidence="2">CCMP1756</strain>
    </source>
</reference>
<evidence type="ECO:0000313" key="3">
    <source>
        <dbReference type="EMBL" id="CAH0379895.1"/>
    </source>
</evidence>
<gene>
    <name evidence="2" type="ORF">PCAL00307_LOCUS5645</name>
    <name evidence="3" type="ORF">PECAL_6P15320</name>
</gene>
<organism evidence="2">
    <name type="scientific">Pelagomonas calceolata</name>
    <dbReference type="NCBI Taxonomy" id="35677"/>
    <lineage>
        <taxon>Eukaryota</taxon>
        <taxon>Sar</taxon>
        <taxon>Stramenopiles</taxon>
        <taxon>Ochrophyta</taxon>
        <taxon>Pelagophyceae</taxon>
        <taxon>Pelagomonadales</taxon>
        <taxon>Pelagomonadaceae</taxon>
        <taxon>Pelagomonas</taxon>
    </lineage>
</organism>
<dbReference type="OrthoDB" id="202553at2759"/>
<accession>A0A7S3ZQ66</accession>
<proteinExistence type="predicted"/>
<keyword evidence="1" id="KW-0732">Signal</keyword>
<protein>
    <recommendedName>
        <fullName evidence="5">PSI-F</fullName>
    </recommendedName>
</protein>
<sequence length="184" mass="20494">MIVRRTLLLASLTTLVQSYVVPHSRITPVKYRAATEEETAPKPDEIVLGAPFDVAEYPINTDEFVNAYKKWQASKNNEINGDDARRDIQAFMTQEDLMEKWRPILQAEAEEANKMTLVDYVNAFTSVALPLAVGFTLLPLIRRLGEGNVIGDVIFPKIDQAGDLLKGGVKKAIELPICLEFGDC</sequence>
<dbReference type="EMBL" id="CAKKNE010000006">
    <property type="protein sequence ID" value="CAH0379895.1"/>
    <property type="molecule type" value="Genomic_DNA"/>
</dbReference>
<dbReference type="EMBL" id="HBIW01006752">
    <property type="protein sequence ID" value="CAE0690210.1"/>
    <property type="molecule type" value="Transcribed_RNA"/>
</dbReference>
<evidence type="ECO:0000313" key="2">
    <source>
        <dbReference type="EMBL" id="CAE0690210.1"/>
    </source>
</evidence>
<evidence type="ECO:0000256" key="1">
    <source>
        <dbReference type="SAM" id="SignalP"/>
    </source>
</evidence>